<dbReference type="SUPFAM" id="SSF48403">
    <property type="entry name" value="Ankyrin repeat"/>
    <property type="match status" value="1"/>
</dbReference>
<dbReference type="VEuPathDB" id="FungiDB:BCV72DRAFT_336162"/>
<sequence>MTRDEEDSISDISHRKKSVFSWSSISSTYSQITLFSSHTEDIDTIWTYLMLQGYLLLDTDQKRREKLFELLCRLASQGNLIFIQQLAMDERTSRLVQLDSVDNENQWTPLMYACCFGRLTVARYLLDMGAKVDAQDHIGWTPLMWAVTNDHCDIVETLLEYNASVDTKSFNGTSVYDLINIENERMMRILPTVKVPVSSFIWDQCLPDQMFVFTEEQLDLILTIAITEFQLPIKSRSEIYVPASIIFLCARYAHYYVTKDLVHALLTNAVNRIQHVIDSKRQDVHTLAFWISNLTQLLYYLKRDTQVVIETAKYQVDISELVSEAYTCLIHDSEKRLEHIFESAILEYEQLDGLEMVHFADDWQRFFRRSSTVSRQSMSELTCSPKAVTTLLSSILYVLQSYEVHSAITIQAFGQLFHFLSCELFNRILSHRRHLCRSRAIQIRMNITVMEEWIRDRDLPLETYLTPVIQLVQLLQCVSQSRDLMEFIHKIKSFDQLNPMQIKRIILNYRYEVNEPRLPEEIEKYTMQIAEDTLRQQQSVELPPSRRASASSLGSLFGQRKHTAIHYTEEEQLSEFKDSKYMLPFSLPTTNHMLQTSCSEQLKQKTRTERENSAWLPNIPEDWLIKLNNEDKK</sequence>
<dbReference type="AlphaFoldDB" id="A0A1X0R1W6"/>
<dbReference type="SMART" id="SM00248">
    <property type="entry name" value="ANK"/>
    <property type="match status" value="2"/>
</dbReference>
<organism evidence="3">
    <name type="scientific">Rhizopus microsporus var. microsporus</name>
    <dbReference type="NCBI Taxonomy" id="86635"/>
    <lineage>
        <taxon>Eukaryota</taxon>
        <taxon>Fungi</taxon>
        <taxon>Fungi incertae sedis</taxon>
        <taxon>Mucoromycota</taxon>
        <taxon>Mucoromycotina</taxon>
        <taxon>Mucoromycetes</taxon>
        <taxon>Mucorales</taxon>
        <taxon>Mucorineae</taxon>
        <taxon>Rhizopodaceae</taxon>
        <taxon>Rhizopus</taxon>
    </lineage>
</organism>
<dbReference type="Pfam" id="PF01843">
    <property type="entry name" value="DIL"/>
    <property type="match status" value="1"/>
</dbReference>
<feature type="domain" description="Dilute" evidence="2">
    <location>
        <begin position="267"/>
        <end position="532"/>
    </location>
</feature>
<feature type="repeat" description="ANK" evidence="1">
    <location>
        <begin position="105"/>
        <end position="137"/>
    </location>
</feature>
<dbReference type="CDD" id="cd15473">
    <property type="entry name" value="Myo5p-like_CBD_DIL_ANK"/>
    <property type="match status" value="1"/>
</dbReference>
<accession>A0A1X0R1W6</accession>
<feature type="repeat" description="ANK" evidence="1">
    <location>
        <begin position="138"/>
        <end position="170"/>
    </location>
</feature>
<name>A0A1X0R1W6_RHIZD</name>
<dbReference type="Pfam" id="PF12796">
    <property type="entry name" value="Ank_2"/>
    <property type="match status" value="1"/>
</dbReference>
<reference evidence="3" key="1">
    <citation type="journal article" date="2016" name="Proc. Natl. Acad. Sci. U.S.A.">
        <title>Lipid metabolic changes in an early divergent fungus govern the establishment of a mutualistic symbiosis with endobacteria.</title>
        <authorList>
            <person name="Lastovetsky O.A."/>
            <person name="Gaspar M.L."/>
            <person name="Mondo S.J."/>
            <person name="LaButti K.M."/>
            <person name="Sandor L."/>
            <person name="Grigoriev I.V."/>
            <person name="Henry S.A."/>
            <person name="Pawlowska T.E."/>
        </authorList>
    </citation>
    <scope>NUCLEOTIDE SEQUENCE [LARGE SCALE GENOMIC DNA]</scope>
    <source>
        <strain evidence="3">ATCC 52814</strain>
    </source>
</reference>
<dbReference type="SMART" id="SM01132">
    <property type="entry name" value="DIL"/>
    <property type="match status" value="1"/>
</dbReference>
<dbReference type="PROSITE" id="PS50297">
    <property type="entry name" value="ANK_REP_REGION"/>
    <property type="match status" value="2"/>
</dbReference>
<evidence type="ECO:0000256" key="1">
    <source>
        <dbReference type="PROSITE-ProRule" id="PRU00023"/>
    </source>
</evidence>
<dbReference type="PROSITE" id="PS50088">
    <property type="entry name" value="ANK_REPEAT"/>
    <property type="match status" value="2"/>
</dbReference>
<dbReference type="InterPro" id="IPR052072">
    <property type="entry name" value="Vascular_dev_regulator"/>
</dbReference>
<evidence type="ECO:0000313" key="3">
    <source>
        <dbReference type="EMBL" id="ORE06015.1"/>
    </source>
</evidence>
<dbReference type="GO" id="GO:0051020">
    <property type="term" value="F:GTPase binding"/>
    <property type="evidence" value="ECO:0007669"/>
    <property type="project" value="TreeGrafter"/>
</dbReference>
<dbReference type="PROSITE" id="PS51126">
    <property type="entry name" value="DILUTE"/>
    <property type="match status" value="1"/>
</dbReference>
<dbReference type="Gene3D" id="1.25.40.20">
    <property type="entry name" value="Ankyrin repeat-containing domain"/>
    <property type="match status" value="1"/>
</dbReference>
<dbReference type="Proteomes" id="UP000242414">
    <property type="component" value="Unassembled WGS sequence"/>
</dbReference>
<dbReference type="OrthoDB" id="426293at2759"/>
<dbReference type="InterPro" id="IPR002110">
    <property type="entry name" value="Ankyrin_rpt"/>
</dbReference>
<dbReference type="InterPro" id="IPR037986">
    <property type="entry name" value="Myo5p-like_CBD_DIL"/>
</dbReference>
<dbReference type="PANTHER" id="PTHR16027">
    <property type="entry name" value="DILUTE DOMAIN-CONTAINING PROTEIN YPR089W"/>
    <property type="match status" value="1"/>
</dbReference>
<dbReference type="InterPro" id="IPR002710">
    <property type="entry name" value="Dilute_dom"/>
</dbReference>
<dbReference type="InterPro" id="IPR036770">
    <property type="entry name" value="Ankyrin_rpt-contain_sf"/>
</dbReference>
<dbReference type="PANTHER" id="PTHR16027:SF6">
    <property type="entry name" value="DILUTE DOMAIN-CONTAINING PROTEIN"/>
    <property type="match status" value="1"/>
</dbReference>
<protein>
    <recommendedName>
        <fullName evidence="2">Dilute domain-containing protein</fullName>
    </recommendedName>
</protein>
<dbReference type="EMBL" id="KV921931">
    <property type="protein sequence ID" value="ORE06015.1"/>
    <property type="molecule type" value="Genomic_DNA"/>
</dbReference>
<proteinExistence type="predicted"/>
<evidence type="ECO:0000259" key="2">
    <source>
        <dbReference type="PROSITE" id="PS51126"/>
    </source>
</evidence>
<gene>
    <name evidence="3" type="ORF">BCV72DRAFT_336162</name>
</gene>
<keyword evidence="1" id="KW-0040">ANK repeat</keyword>